<name>A0A0D0VKK3_9ACTN</name>
<dbReference type="GO" id="GO:0004549">
    <property type="term" value="F:tRNA-specific ribonuclease activity"/>
    <property type="evidence" value="ECO:0007669"/>
    <property type="project" value="InterPro"/>
</dbReference>
<comment type="caution">
    <text evidence="3">The sequence shown here is derived from an EMBL/GenBank/DDBJ whole genome shotgun (WGS) entry which is preliminary data.</text>
</comment>
<proteinExistence type="predicted"/>
<gene>
    <name evidence="3" type="ORF">TK50_26770</name>
</gene>
<evidence type="ECO:0000259" key="2">
    <source>
        <dbReference type="Pfam" id="PF18451"/>
    </source>
</evidence>
<dbReference type="Gene3D" id="3.40.1350.120">
    <property type="match status" value="1"/>
</dbReference>
<evidence type="ECO:0000313" key="3">
    <source>
        <dbReference type="EMBL" id="KIR61308.1"/>
    </source>
</evidence>
<keyword evidence="4" id="KW-1185">Reference proteome</keyword>
<organism evidence="3 4">
    <name type="scientific">Micromonospora haikouensis</name>
    <dbReference type="NCBI Taxonomy" id="686309"/>
    <lineage>
        <taxon>Bacteria</taxon>
        <taxon>Bacillati</taxon>
        <taxon>Actinomycetota</taxon>
        <taxon>Actinomycetes</taxon>
        <taxon>Micromonosporales</taxon>
        <taxon>Micromonosporaceae</taxon>
        <taxon>Micromonospora</taxon>
    </lineage>
</organism>
<dbReference type="AlphaFoldDB" id="A0A0D0VKK3"/>
<dbReference type="CDD" id="cd13442">
    <property type="entry name" value="CDI_toxin_Bp1026b-like"/>
    <property type="match status" value="1"/>
</dbReference>
<feature type="region of interest" description="Disordered" evidence="1">
    <location>
        <begin position="19"/>
        <end position="51"/>
    </location>
</feature>
<dbReference type="EMBL" id="JXSX01000003">
    <property type="protein sequence ID" value="KIR61308.1"/>
    <property type="molecule type" value="Genomic_DNA"/>
</dbReference>
<dbReference type="InterPro" id="IPR040559">
    <property type="entry name" value="CdiA_C"/>
</dbReference>
<feature type="domain" description="tRNA nuclease CdiA C-terminal" evidence="2">
    <location>
        <begin position="50"/>
        <end position="129"/>
    </location>
</feature>
<dbReference type="Proteomes" id="UP000032254">
    <property type="component" value="Unassembled WGS sequence"/>
</dbReference>
<reference evidence="3 4" key="1">
    <citation type="submission" date="2015-01" db="EMBL/GenBank/DDBJ databases">
        <title>Sequencing and annotation of Micromonospora carbonacea strain JXNU-1 genome.</title>
        <authorList>
            <person name="Long Z."/>
            <person name="Huang Y."/>
            <person name="Jiang Y."/>
        </authorList>
    </citation>
    <scope>NUCLEOTIDE SEQUENCE [LARGE SCALE GENOMIC DNA]</scope>
    <source>
        <strain evidence="3 4">JXNU-1</strain>
    </source>
</reference>
<dbReference type="Pfam" id="PF18451">
    <property type="entry name" value="CdiA_C"/>
    <property type="match status" value="1"/>
</dbReference>
<evidence type="ECO:0000313" key="4">
    <source>
        <dbReference type="Proteomes" id="UP000032254"/>
    </source>
</evidence>
<dbReference type="InterPro" id="IPR033806">
    <property type="entry name" value="CDI_toxin_Bp1026b-like"/>
</dbReference>
<sequence>MDDSTRRALELENECADSMAARGYRVHQNPTPAETGDARERTGDHGNPDKDPDYLVEGHVFDCYSPAAHTSVRNVWSQVREKIDDEQTQRVVVNLQDWEGDPAALRRQFDDWPIDGLKELAVVKPDGTIQQIIRRD</sequence>
<accession>A0A0D0VKK3</accession>
<protein>
    <recommendedName>
        <fullName evidence="2">tRNA nuclease CdiA C-terminal domain-containing protein</fullName>
    </recommendedName>
</protein>
<evidence type="ECO:0000256" key="1">
    <source>
        <dbReference type="SAM" id="MobiDB-lite"/>
    </source>
</evidence>
<dbReference type="PATRIC" id="fig|47853.6.peg.5607"/>
<feature type="compositionally biased region" description="Basic and acidic residues" evidence="1">
    <location>
        <begin position="36"/>
        <end position="51"/>
    </location>
</feature>